<dbReference type="Proteomes" id="UP001056012">
    <property type="component" value="Chromosome 2"/>
</dbReference>
<dbReference type="OrthoDB" id="5429427at2759"/>
<name>A0A9Q8Z3F5_CURCL</name>
<keyword evidence="3" id="KW-1185">Reference proteome</keyword>
<sequence>MSSREDDDWLMVEAPPVVEPNVQSESDELEEEDEHDEDDKRSDSSAAFEPVPSQSVPQSAEPVAPVTSKQLAAGDGDSDFRGHLTPDQRREIRSKFVGDIHIFFDTDVEKMRAKGISLPQTFYRTFYENSATLSRYVTVDTHVKYRERKDLRIDDGNAFQSVGYFSIDPCMLLEAIERHLVWNQTRIPTAYISVFDEKKYAEQRASFHYKKAKRVGQRVCVAGIHTQGLVPATIRGTCSFTVIVFTKISGGESQKLKQYTQRVDIPVWIHEKAKIEYGSIITPKQLEKSGADMWMAIKELRFSNLKGAGPRASRTADVICADGHTFEWLCCGAIPESRITGVWPYVKDRLYSTDPGVPIQSCENSGQPWHFNWKNKRWEPGVLLAPPPTTATTEPSPKRRRVDDGGSREAAPCERCDNRPVLSMSMIQSIVDIEPLSCT</sequence>
<gene>
    <name evidence="2" type="ORF">yc1106_02796</name>
</gene>
<feature type="region of interest" description="Disordered" evidence="1">
    <location>
        <begin position="382"/>
        <end position="413"/>
    </location>
</feature>
<accession>A0A9Q8Z3F5</accession>
<dbReference type="EMBL" id="CP089275">
    <property type="protein sequence ID" value="USP75522.1"/>
    <property type="molecule type" value="Genomic_DNA"/>
</dbReference>
<evidence type="ECO:0000313" key="2">
    <source>
        <dbReference type="EMBL" id="USP75522.1"/>
    </source>
</evidence>
<dbReference type="AlphaFoldDB" id="A0A9Q8Z3F5"/>
<evidence type="ECO:0000256" key="1">
    <source>
        <dbReference type="SAM" id="MobiDB-lite"/>
    </source>
</evidence>
<dbReference type="VEuPathDB" id="FungiDB:yc1106_02796"/>
<feature type="compositionally biased region" description="Basic and acidic residues" evidence="1">
    <location>
        <begin position="401"/>
        <end position="413"/>
    </location>
</feature>
<evidence type="ECO:0000313" key="3">
    <source>
        <dbReference type="Proteomes" id="UP001056012"/>
    </source>
</evidence>
<protein>
    <submittedName>
        <fullName evidence="2">Uncharacterized protein</fullName>
    </submittedName>
</protein>
<reference evidence="2" key="1">
    <citation type="submission" date="2021-12" db="EMBL/GenBank/DDBJ databases">
        <title>Curvularia clavata genome.</title>
        <authorList>
            <person name="Cao Y."/>
        </authorList>
    </citation>
    <scope>NUCLEOTIDE SEQUENCE</scope>
    <source>
        <strain evidence="2">Yc1106</strain>
    </source>
</reference>
<proteinExistence type="predicted"/>
<feature type="compositionally biased region" description="Acidic residues" evidence="1">
    <location>
        <begin position="25"/>
        <end position="37"/>
    </location>
</feature>
<organism evidence="2 3">
    <name type="scientific">Curvularia clavata</name>
    <dbReference type="NCBI Taxonomy" id="95742"/>
    <lineage>
        <taxon>Eukaryota</taxon>
        <taxon>Fungi</taxon>
        <taxon>Dikarya</taxon>
        <taxon>Ascomycota</taxon>
        <taxon>Pezizomycotina</taxon>
        <taxon>Dothideomycetes</taxon>
        <taxon>Pleosporomycetidae</taxon>
        <taxon>Pleosporales</taxon>
        <taxon>Pleosporineae</taxon>
        <taxon>Pleosporaceae</taxon>
        <taxon>Curvularia</taxon>
    </lineage>
</organism>
<feature type="compositionally biased region" description="Acidic residues" evidence="1">
    <location>
        <begin position="1"/>
        <end position="10"/>
    </location>
</feature>
<feature type="region of interest" description="Disordered" evidence="1">
    <location>
        <begin position="1"/>
        <end position="85"/>
    </location>
</feature>